<dbReference type="AlphaFoldDB" id="C3JAP1"/>
<keyword evidence="2" id="KW-1185">Reference proteome</keyword>
<reference evidence="1 2" key="1">
    <citation type="submission" date="2009-04" db="EMBL/GenBank/DDBJ databases">
        <authorList>
            <person name="Sebastian Y."/>
            <person name="Madupu R."/>
            <person name="Durkin A.S."/>
            <person name="Torralba M."/>
            <person name="Methe B."/>
            <person name="Sutton G.G."/>
            <person name="Strausberg R.L."/>
            <person name="Nelson K.E."/>
        </authorList>
    </citation>
    <scope>NUCLEOTIDE SEQUENCE [LARGE SCALE GENOMIC DNA]</scope>
    <source>
        <strain evidence="2">ATCC 35406 / BCRC 14492 / JCM 8526 / NCTC 13058 / HG 370</strain>
    </source>
</reference>
<protein>
    <submittedName>
        <fullName evidence="1">Uncharacterized protein</fullName>
    </submittedName>
</protein>
<gene>
    <name evidence="1" type="ORF">POREN0001_0278</name>
</gene>
<dbReference type="EMBL" id="ACNN01000020">
    <property type="protein sequence ID" value="EEN82678.1"/>
    <property type="molecule type" value="Genomic_DNA"/>
</dbReference>
<comment type="caution">
    <text evidence="1">The sequence shown here is derived from an EMBL/GenBank/DDBJ whole genome shotgun (WGS) entry which is preliminary data.</text>
</comment>
<sequence length="179" mass="20508">MALLAAVGDEHGFAQSQTKALRPDGTTAPKNKTNTRLQVITKSREKRGFSLFYERGILNSVCSKLIPINLIKGLRFNEQCAISEDALFMFTLSRDIKYVGLAKDTTYYVNERESSSSRKRQKPQAIIRDSFKFIKYLTSIYFNSPKSYPFSLYLSRVVASLLFLLERLKRNRTKSNSVQ</sequence>
<proteinExistence type="predicted"/>
<evidence type="ECO:0000313" key="2">
    <source>
        <dbReference type="Proteomes" id="UP000004295"/>
    </source>
</evidence>
<dbReference type="eggNOG" id="COG0463">
    <property type="taxonomic scope" value="Bacteria"/>
</dbReference>
<organism evidence="1 2">
    <name type="scientific">Porphyromonas endodontalis (strain ATCC 35406 / DSM 24491 / JCM 8526 / CCUG 16442 / BCRC 14492 / NCTC 13058 / HG 370)</name>
    <name type="common">Bacteroides endodontalis</name>
    <dbReference type="NCBI Taxonomy" id="553175"/>
    <lineage>
        <taxon>Bacteria</taxon>
        <taxon>Pseudomonadati</taxon>
        <taxon>Bacteroidota</taxon>
        <taxon>Bacteroidia</taxon>
        <taxon>Bacteroidales</taxon>
        <taxon>Porphyromonadaceae</taxon>
        <taxon>Porphyromonas</taxon>
    </lineage>
</organism>
<evidence type="ECO:0000313" key="1">
    <source>
        <dbReference type="EMBL" id="EEN82678.1"/>
    </source>
</evidence>
<name>C3JAP1_POREA</name>
<dbReference type="STRING" id="553175.POREN0001_0278"/>
<accession>C3JAP1</accession>
<dbReference type="Proteomes" id="UP000004295">
    <property type="component" value="Unassembled WGS sequence"/>
</dbReference>